<comment type="caution">
    <text evidence="8">The sequence shown here is derived from an EMBL/GenBank/DDBJ whole genome shotgun (WGS) entry which is preliminary data.</text>
</comment>
<proteinExistence type="inferred from homology"/>
<evidence type="ECO:0000256" key="1">
    <source>
        <dbReference type="ARBA" id="ARBA00001933"/>
    </source>
</evidence>
<keyword evidence="3" id="KW-0808">Transferase</keyword>
<accession>A0A9P8LQ49</accession>
<comment type="cofactor">
    <cofactor evidence="1">
        <name>pyridoxal 5'-phosphate</name>
        <dbReference type="ChEBI" id="CHEBI:597326"/>
    </cofactor>
</comment>
<evidence type="ECO:0000256" key="3">
    <source>
        <dbReference type="ARBA" id="ARBA00022679"/>
    </source>
</evidence>
<dbReference type="PANTHER" id="PTHR13693:SF2">
    <property type="entry name" value="SERINE PALMITOYLTRANSFERASE 1"/>
    <property type="match status" value="1"/>
</dbReference>
<evidence type="ECO:0000256" key="2">
    <source>
        <dbReference type="ARBA" id="ARBA00008392"/>
    </source>
</evidence>
<dbReference type="KEGG" id="ssao:94300360"/>
<evidence type="ECO:0000256" key="5">
    <source>
        <dbReference type="ARBA" id="ARBA00023315"/>
    </source>
</evidence>
<dbReference type="InterPro" id="IPR015421">
    <property type="entry name" value="PyrdxlP-dep_Trfase_major"/>
</dbReference>
<dbReference type="RefSeq" id="XP_067762901.1">
    <property type="nucleotide sequence ID" value="XM_067910145.1"/>
</dbReference>
<evidence type="ECO:0000256" key="6">
    <source>
        <dbReference type="SAM" id="MobiDB-lite"/>
    </source>
</evidence>
<reference evidence="8 9" key="1">
    <citation type="journal article" date="2014" name="PLoS Genet.">
        <title>The Genome of Spironucleus salmonicida Highlights a Fish Pathogen Adapted to Fluctuating Environments.</title>
        <authorList>
            <person name="Xu F."/>
            <person name="Jerlstrom-Hultqvist J."/>
            <person name="Einarsson E."/>
            <person name="Astvaldsson A."/>
            <person name="Svard S.G."/>
            <person name="Andersson J.O."/>
        </authorList>
    </citation>
    <scope>NUCLEOTIDE SEQUENCE [LARGE SCALE GENOMIC DNA]</scope>
    <source>
        <strain evidence="8 9">ATCC 50377</strain>
    </source>
</reference>
<gene>
    <name evidence="8" type="ORF">SS50377_26337</name>
</gene>
<dbReference type="GO" id="GO:0046512">
    <property type="term" value="P:sphingosine biosynthetic process"/>
    <property type="evidence" value="ECO:0007669"/>
    <property type="project" value="TreeGrafter"/>
</dbReference>
<dbReference type="Proteomes" id="UP000018208">
    <property type="component" value="Unassembled WGS sequence"/>
</dbReference>
<keyword evidence="4" id="KW-0663">Pyridoxal phosphate</keyword>
<feature type="chain" id="PRO_5040281417" evidence="7">
    <location>
        <begin position="22"/>
        <end position="319"/>
    </location>
</feature>
<dbReference type="EMBL" id="AUWU02000006">
    <property type="protein sequence ID" value="KAH0572128.1"/>
    <property type="molecule type" value="Genomic_DNA"/>
</dbReference>
<keyword evidence="9" id="KW-1185">Reference proteome</keyword>
<dbReference type="SUPFAM" id="SSF53383">
    <property type="entry name" value="PLP-dependent transferases"/>
    <property type="match status" value="1"/>
</dbReference>
<dbReference type="PANTHER" id="PTHR13693">
    <property type="entry name" value="CLASS II AMINOTRANSFERASE/8-AMINO-7-OXONONANOATE SYNTHASE"/>
    <property type="match status" value="1"/>
</dbReference>
<keyword evidence="7" id="KW-0732">Signal</keyword>
<dbReference type="OrthoDB" id="3168162at2759"/>
<protein>
    <submittedName>
        <fullName evidence="8">Serine palmitoyltransferase 1</fullName>
    </submittedName>
</protein>
<dbReference type="GO" id="GO:0016020">
    <property type="term" value="C:membrane"/>
    <property type="evidence" value="ECO:0007669"/>
    <property type="project" value="GOC"/>
</dbReference>
<feature type="signal peptide" evidence="7">
    <location>
        <begin position="1"/>
        <end position="21"/>
    </location>
</feature>
<dbReference type="InterPro" id="IPR015424">
    <property type="entry name" value="PyrdxlP-dep_Trfase"/>
</dbReference>
<comment type="similarity">
    <text evidence="2">Belongs to the class-II pyridoxal-phosphate-dependent aminotransferase family.</text>
</comment>
<dbReference type="InterPro" id="IPR050087">
    <property type="entry name" value="AON_synthase_class-II"/>
</dbReference>
<sequence length="319" mass="33916">MFRPLAIASLALLAVSQSVRRQLRQPDSADPVQPPESAAPDAFLEPAGLRQQTLDRLACYLRHYSLGSCGPRGFLGTFAAHVQLEMALERLHGLPCVLYSCSSTAVQSALGACGCDTVLLQPGSSPNLARCAETQRAVGLDLAGLGALAPEAFAAEMAALRCKLAGARPFLAVDSHRFEAGFPVPADLLLAKRVGAALGVRVLLNNLMAPLQPELGNFDLVAGCFHAAYGVSCGFVCGSRLLVENQRYGGLGYCFSASAPPALVQVLLDLVRDRARLEANCAELRARGLEVEGFYARNAGRVLRVRQEWGGPELDRACE</sequence>
<evidence type="ECO:0000313" key="8">
    <source>
        <dbReference type="EMBL" id="KAH0572128.1"/>
    </source>
</evidence>
<dbReference type="GO" id="GO:0005783">
    <property type="term" value="C:endoplasmic reticulum"/>
    <property type="evidence" value="ECO:0007669"/>
    <property type="project" value="TreeGrafter"/>
</dbReference>
<dbReference type="GO" id="GO:0004758">
    <property type="term" value="F:serine C-palmitoyltransferase activity"/>
    <property type="evidence" value="ECO:0007669"/>
    <property type="project" value="TreeGrafter"/>
</dbReference>
<evidence type="ECO:0000313" key="9">
    <source>
        <dbReference type="Proteomes" id="UP000018208"/>
    </source>
</evidence>
<evidence type="ECO:0000256" key="7">
    <source>
        <dbReference type="SAM" id="SignalP"/>
    </source>
</evidence>
<dbReference type="GeneID" id="94300360"/>
<evidence type="ECO:0000256" key="4">
    <source>
        <dbReference type="ARBA" id="ARBA00022898"/>
    </source>
</evidence>
<dbReference type="GO" id="GO:0046513">
    <property type="term" value="P:ceramide biosynthetic process"/>
    <property type="evidence" value="ECO:0007669"/>
    <property type="project" value="TreeGrafter"/>
</dbReference>
<organism evidence="8 9">
    <name type="scientific">Spironucleus salmonicida</name>
    <dbReference type="NCBI Taxonomy" id="348837"/>
    <lineage>
        <taxon>Eukaryota</taxon>
        <taxon>Metamonada</taxon>
        <taxon>Diplomonadida</taxon>
        <taxon>Hexamitidae</taxon>
        <taxon>Hexamitinae</taxon>
        <taxon>Spironucleus</taxon>
    </lineage>
</organism>
<dbReference type="Gene3D" id="3.40.640.10">
    <property type="entry name" value="Type I PLP-dependent aspartate aminotransferase-like (Major domain)"/>
    <property type="match status" value="1"/>
</dbReference>
<dbReference type="AlphaFoldDB" id="A0A9P8LQ49"/>
<name>A0A9P8LQ49_9EUKA</name>
<feature type="region of interest" description="Disordered" evidence="6">
    <location>
        <begin position="24"/>
        <end position="43"/>
    </location>
</feature>
<keyword evidence="5" id="KW-0012">Acyltransferase</keyword>